<evidence type="ECO:0000313" key="3">
    <source>
        <dbReference type="EMBL" id="CAF3838154.1"/>
    </source>
</evidence>
<dbReference type="GO" id="GO:0051256">
    <property type="term" value="P:mitotic spindle midzone assembly"/>
    <property type="evidence" value="ECO:0007669"/>
    <property type="project" value="TreeGrafter"/>
</dbReference>
<feature type="compositionally biased region" description="Polar residues" evidence="1">
    <location>
        <begin position="555"/>
        <end position="570"/>
    </location>
</feature>
<dbReference type="GO" id="GO:0005881">
    <property type="term" value="C:cytoplasmic microtubule"/>
    <property type="evidence" value="ECO:0007669"/>
    <property type="project" value="TreeGrafter"/>
</dbReference>
<evidence type="ECO:0000259" key="2">
    <source>
        <dbReference type="PROSITE" id="PS50003"/>
    </source>
</evidence>
<reference evidence="3" key="1">
    <citation type="submission" date="2021-02" db="EMBL/GenBank/DDBJ databases">
        <authorList>
            <person name="Nowell W R."/>
        </authorList>
    </citation>
    <scope>NUCLEOTIDE SEQUENCE</scope>
</reference>
<dbReference type="SMART" id="SM00233">
    <property type="entry name" value="PH"/>
    <property type="match status" value="1"/>
</dbReference>
<proteinExistence type="predicted"/>
<dbReference type="AlphaFoldDB" id="A0A819DN39"/>
<gene>
    <name evidence="3" type="ORF">KXQ929_LOCUS19302</name>
</gene>
<dbReference type="SUPFAM" id="SSF50729">
    <property type="entry name" value="PH domain-like"/>
    <property type="match status" value="1"/>
</dbReference>
<dbReference type="GO" id="GO:0031122">
    <property type="term" value="P:cytoplasmic microtubule organization"/>
    <property type="evidence" value="ECO:0007669"/>
    <property type="project" value="TreeGrafter"/>
</dbReference>
<evidence type="ECO:0000256" key="1">
    <source>
        <dbReference type="SAM" id="MobiDB-lite"/>
    </source>
</evidence>
<dbReference type="GO" id="GO:0008017">
    <property type="term" value="F:microtubule binding"/>
    <property type="evidence" value="ECO:0007669"/>
    <property type="project" value="InterPro"/>
</dbReference>
<dbReference type="Pfam" id="PF00169">
    <property type="entry name" value="PH"/>
    <property type="match status" value="1"/>
</dbReference>
<feature type="compositionally biased region" description="Polar residues" evidence="1">
    <location>
        <begin position="879"/>
        <end position="890"/>
    </location>
</feature>
<dbReference type="Proteomes" id="UP000663868">
    <property type="component" value="Unassembled WGS sequence"/>
</dbReference>
<dbReference type="EMBL" id="CAJOBB010001303">
    <property type="protein sequence ID" value="CAF3838154.1"/>
    <property type="molecule type" value="Genomic_DNA"/>
</dbReference>
<dbReference type="InterPro" id="IPR001849">
    <property type="entry name" value="PH_domain"/>
</dbReference>
<sequence length="1025" mass="116076">MLNFNWNTVDESTFQGYLNKYANAFKGYQTRYCVVDTQTKSLLYFTPDEVRKKGPRGVIELIDCWVSPSNEDDVTFTVQTVSGESFKLRAMNARGRQKWIDKLRACSGSNAANVYVSSLPIPKTQQTNVSPLTNSPNEPNIHITDRKTSKMDHHEQTIKELKEVMRCVEVNQREFVETIDVIPDDITLHSLSKEMLLLRSISQSCINSLQDSLIILTRRRTPENEPASTSIPSPTNTYNKQMNQSLNSSTGARPSLTVGLSSQSNTSPLQNKNSNLISHNQQRTQEMPGKITEKENRLSLISIEVLISHVRIDLNIECHLPCMVFRLLDYPAVSIPYFDEWQIEEFHNLKKEYPHITWRQLLSDQFYELRSANGKFSFKRGKSCLFKTYFRTLYTHLLNVPLFLLLIDQINNSDAANTSHFIGSCNVKLNELIEILNQSIIKNGNDIPLVEQQTFHCTLFNLMGNKIGTCDVAIRFCHYGTTILTQLPMLNNQQVIKQDNQEKIIESFAPPPPPPASTVIKEKNTESSVPVLPADTVVKHIHFVNEKKDIGLQLSRSDLPSSSNNNKSAQTRWTSTRTRSTNYHQSTSHYLRTIEDPSLDDPTVTFYQPPPLYFNSDSDFLQMMTPSTKVITEAKENRLSYLASIPIASFNDDNDDDKSHIENENINKKQQIKIKSTNNVQFDLPSSISPTINSQTQIISKQQTLAKDFLHNFPLLRSLVQEALALQQSQHIILSERPHTAIEQRQKNVKQKSIRPASATNIRSKSVIIPRNINNTRRIRPPPPPKTNHMIVTKSDVRNLVGRLHKPKMNKKIEQKNSFIDQNIPIEQSTPLVSPRRSLKPVSTSSPSTVQKPPPSYNTTRAHRLMAEFSRARRAGFQPQITSSPKSQISPKKEPISKIRIPPSTPQNINTGTISHLSLLNKVEIDTASIGKHTTEISSIEKTPENIGRTMKSPTTITTSQEVSLKLNQTSIKTAASDDSDLSISQRKQENRERKDDLAFSISDITDYFTDGGESSTHPLTRQST</sequence>
<organism evidence="3 4">
    <name type="scientific">Adineta steineri</name>
    <dbReference type="NCBI Taxonomy" id="433720"/>
    <lineage>
        <taxon>Eukaryota</taxon>
        <taxon>Metazoa</taxon>
        <taxon>Spiralia</taxon>
        <taxon>Gnathifera</taxon>
        <taxon>Rotifera</taxon>
        <taxon>Eurotatoria</taxon>
        <taxon>Bdelloidea</taxon>
        <taxon>Adinetida</taxon>
        <taxon>Adinetidae</taxon>
        <taxon>Adineta</taxon>
    </lineage>
</organism>
<dbReference type="GO" id="GO:0005813">
    <property type="term" value="C:centrosome"/>
    <property type="evidence" value="ECO:0007669"/>
    <property type="project" value="TreeGrafter"/>
</dbReference>
<feature type="region of interest" description="Disordered" evidence="1">
    <location>
        <begin position="877"/>
        <end position="910"/>
    </location>
</feature>
<comment type="caution">
    <text evidence="3">The sequence shown here is derived from an EMBL/GenBank/DDBJ whole genome shotgun (WGS) entry which is preliminary data.</text>
</comment>
<dbReference type="InterPro" id="IPR011993">
    <property type="entry name" value="PH-like_dom_sf"/>
</dbReference>
<dbReference type="PANTHER" id="PTHR21831">
    <property type="entry name" value="MICROTUBULE-ASSOCIATED PROTEIN 10"/>
    <property type="match status" value="1"/>
</dbReference>
<dbReference type="Pfam" id="PF14924">
    <property type="entry name" value="MAP10_N"/>
    <property type="match status" value="1"/>
</dbReference>
<evidence type="ECO:0000313" key="4">
    <source>
        <dbReference type="Proteomes" id="UP000663868"/>
    </source>
</evidence>
<name>A0A819DN39_9BILA</name>
<feature type="region of interest" description="Disordered" evidence="1">
    <location>
        <begin position="221"/>
        <end position="274"/>
    </location>
</feature>
<feature type="domain" description="PH" evidence="2">
    <location>
        <begin position="11"/>
        <end position="108"/>
    </location>
</feature>
<dbReference type="Gene3D" id="2.30.29.30">
    <property type="entry name" value="Pleckstrin-homology domain (PH domain)/Phosphotyrosine-binding domain (PTB)"/>
    <property type="match status" value="1"/>
</dbReference>
<feature type="compositionally biased region" description="Low complexity" evidence="1">
    <location>
        <begin position="571"/>
        <end position="581"/>
    </location>
</feature>
<feature type="region of interest" description="Disordered" evidence="1">
    <location>
        <begin position="555"/>
        <end position="587"/>
    </location>
</feature>
<protein>
    <recommendedName>
        <fullName evidence="2">PH domain-containing protein</fullName>
    </recommendedName>
</protein>
<dbReference type="PROSITE" id="PS50003">
    <property type="entry name" value="PH_DOMAIN"/>
    <property type="match status" value="1"/>
</dbReference>
<dbReference type="PANTHER" id="PTHR21831:SF2">
    <property type="entry name" value="MICROTUBULE-ASSOCIATED PROTEIN 10"/>
    <property type="match status" value="1"/>
</dbReference>
<feature type="compositionally biased region" description="Basic and acidic residues" evidence="1">
    <location>
        <begin position="987"/>
        <end position="998"/>
    </location>
</feature>
<dbReference type="GO" id="GO:0032467">
    <property type="term" value="P:positive regulation of cytokinesis"/>
    <property type="evidence" value="ECO:0007669"/>
    <property type="project" value="TreeGrafter"/>
</dbReference>
<dbReference type="GO" id="GO:1990023">
    <property type="term" value="C:mitotic spindle midzone"/>
    <property type="evidence" value="ECO:0007669"/>
    <property type="project" value="TreeGrafter"/>
</dbReference>
<feature type="compositionally biased region" description="Polar residues" evidence="1">
    <location>
        <begin position="841"/>
        <end position="851"/>
    </location>
</feature>
<dbReference type="InterPro" id="IPR039302">
    <property type="entry name" value="MAP10"/>
</dbReference>
<dbReference type="GO" id="GO:0030496">
    <property type="term" value="C:midbody"/>
    <property type="evidence" value="ECO:0007669"/>
    <property type="project" value="TreeGrafter"/>
</dbReference>
<feature type="compositionally biased region" description="Polar residues" evidence="1">
    <location>
        <begin position="226"/>
        <end position="274"/>
    </location>
</feature>
<accession>A0A819DN39</accession>
<feature type="region of interest" description="Disordered" evidence="1">
    <location>
        <begin position="972"/>
        <end position="998"/>
    </location>
</feature>
<feature type="region of interest" description="Disordered" evidence="1">
    <location>
        <begin position="826"/>
        <end position="858"/>
    </location>
</feature>
<dbReference type="GO" id="GO:0097431">
    <property type="term" value="C:mitotic spindle pole"/>
    <property type="evidence" value="ECO:0007669"/>
    <property type="project" value="TreeGrafter"/>
</dbReference>